<dbReference type="Proteomes" id="UP000063964">
    <property type="component" value="Chromosome"/>
</dbReference>
<dbReference type="OrthoDB" id="69057at2"/>
<dbReference type="KEGG" id="doa:AXF15_07905"/>
<dbReference type="AlphaFoldDB" id="A0A0X8JSE6"/>
<evidence type="ECO:0000313" key="2">
    <source>
        <dbReference type="Proteomes" id="UP000063964"/>
    </source>
</evidence>
<dbReference type="EMBL" id="CP014230">
    <property type="protein sequence ID" value="AMD94060.1"/>
    <property type="molecule type" value="Genomic_DNA"/>
</dbReference>
<sequence>MTEKYKQLSRFGFRFERGSVHTARTMMFEELGALLNYVDQPKAEKNVYLQAIDDENCLSKRSNKNRTLTYRHLVDLYSLDPTNILFRALLYFWNRDIDGQPLLALLCTYARDSIFRSTAPFILKFPEGATITRESLEEFIDSQEPGRFSKATLKSTAQNINATWTKSGHLYGRARKVRSHANPTAGSVSYALLLGYLAGSRGQALFQTEYTKLLDCTFDKAIELAEEASRKGWIVFKRVGNVIEVLFPNLINQEEMEWLREQS</sequence>
<reference evidence="2" key="1">
    <citation type="submission" date="2016-02" db="EMBL/GenBank/DDBJ databases">
        <authorList>
            <person name="Holder M.E."/>
            <person name="Ajami N.J."/>
            <person name="Petrosino J.F."/>
        </authorList>
    </citation>
    <scope>NUCLEOTIDE SEQUENCE [LARGE SCALE GENOMIC DNA]</scope>
    <source>
        <strain evidence="2">DSM 12838</strain>
    </source>
</reference>
<dbReference type="STRING" id="888061.AXF15_07905"/>
<keyword evidence="2" id="KW-1185">Reference proteome</keyword>
<evidence type="ECO:0008006" key="3">
    <source>
        <dbReference type="Google" id="ProtNLM"/>
    </source>
</evidence>
<accession>A0A0X8JSE6</accession>
<gene>
    <name evidence="1" type="ORF">AXF15_07905</name>
</gene>
<evidence type="ECO:0000313" key="1">
    <source>
        <dbReference type="EMBL" id="AMD94060.1"/>
    </source>
</evidence>
<organism evidence="1 2">
    <name type="scientific">Desulfomicrobium orale DSM 12838</name>
    <dbReference type="NCBI Taxonomy" id="888061"/>
    <lineage>
        <taxon>Bacteria</taxon>
        <taxon>Pseudomonadati</taxon>
        <taxon>Thermodesulfobacteriota</taxon>
        <taxon>Desulfovibrionia</taxon>
        <taxon>Desulfovibrionales</taxon>
        <taxon>Desulfomicrobiaceae</taxon>
        <taxon>Desulfomicrobium</taxon>
    </lineage>
</organism>
<name>A0A0X8JSE6_9BACT</name>
<proteinExistence type="predicted"/>
<protein>
    <recommendedName>
        <fullName evidence="3">DUF1819 domain-containing protein</fullName>
    </recommendedName>
</protein>